<evidence type="ECO:0000256" key="5">
    <source>
        <dbReference type="ARBA" id="ARBA00022692"/>
    </source>
</evidence>
<dbReference type="STRING" id="234267.Acid_5483"/>
<protein>
    <submittedName>
        <fullName evidence="8">Outer membrane efflux protein</fullName>
    </submittedName>
</protein>
<evidence type="ECO:0000256" key="2">
    <source>
        <dbReference type="ARBA" id="ARBA00007613"/>
    </source>
</evidence>
<dbReference type="OrthoDB" id="109229at2"/>
<keyword evidence="4" id="KW-1134">Transmembrane beta strand</keyword>
<dbReference type="InterPro" id="IPR003423">
    <property type="entry name" value="OMP_efflux"/>
</dbReference>
<keyword evidence="5" id="KW-0812">Transmembrane</keyword>
<gene>
    <name evidence="8" type="ordered locus">Acid_5483</name>
</gene>
<dbReference type="GO" id="GO:0009279">
    <property type="term" value="C:cell outer membrane"/>
    <property type="evidence" value="ECO:0007669"/>
    <property type="project" value="UniProtKB-SubCell"/>
</dbReference>
<dbReference type="AlphaFoldDB" id="Q01V85"/>
<dbReference type="GO" id="GO:0015562">
    <property type="term" value="F:efflux transmembrane transporter activity"/>
    <property type="evidence" value="ECO:0007669"/>
    <property type="project" value="InterPro"/>
</dbReference>
<keyword evidence="7" id="KW-0998">Cell outer membrane</keyword>
<keyword evidence="6" id="KW-0472">Membrane</keyword>
<comment type="similarity">
    <text evidence="2">Belongs to the outer membrane factor (OMF) (TC 1.B.17) family.</text>
</comment>
<accession>Q01V85</accession>
<evidence type="ECO:0000256" key="3">
    <source>
        <dbReference type="ARBA" id="ARBA00022448"/>
    </source>
</evidence>
<dbReference type="GO" id="GO:0015288">
    <property type="term" value="F:porin activity"/>
    <property type="evidence" value="ECO:0007669"/>
    <property type="project" value="TreeGrafter"/>
</dbReference>
<evidence type="ECO:0000313" key="8">
    <source>
        <dbReference type="EMBL" id="ABJ86430.1"/>
    </source>
</evidence>
<dbReference type="PANTHER" id="PTHR30026:SF20">
    <property type="entry name" value="OUTER MEMBRANE PROTEIN TOLC"/>
    <property type="match status" value="1"/>
</dbReference>
<dbReference type="InterPro" id="IPR051906">
    <property type="entry name" value="TolC-like"/>
</dbReference>
<evidence type="ECO:0000256" key="7">
    <source>
        <dbReference type="ARBA" id="ARBA00023237"/>
    </source>
</evidence>
<evidence type="ECO:0000256" key="4">
    <source>
        <dbReference type="ARBA" id="ARBA00022452"/>
    </source>
</evidence>
<reference evidence="8" key="1">
    <citation type="submission" date="2006-10" db="EMBL/GenBank/DDBJ databases">
        <title>Complete sequence of Solibacter usitatus Ellin6076.</title>
        <authorList>
            <consortium name="US DOE Joint Genome Institute"/>
            <person name="Copeland A."/>
            <person name="Lucas S."/>
            <person name="Lapidus A."/>
            <person name="Barry K."/>
            <person name="Detter J.C."/>
            <person name="Glavina del Rio T."/>
            <person name="Hammon N."/>
            <person name="Israni S."/>
            <person name="Dalin E."/>
            <person name="Tice H."/>
            <person name="Pitluck S."/>
            <person name="Thompson L.S."/>
            <person name="Brettin T."/>
            <person name="Bruce D."/>
            <person name="Han C."/>
            <person name="Tapia R."/>
            <person name="Gilna P."/>
            <person name="Schmutz J."/>
            <person name="Larimer F."/>
            <person name="Land M."/>
            <person name="Hauser L."/>
            <person name="Kyrpides N."/>
            <person name="Mikhailova N."/>
            <person name="Janssen P.H."/>
            <person name="Kuske C.R."/>
            <person name="Richardson P."/>
        </authorList>
    </citation>
    <scope>NUCLEOTIDE SEQUENCE</scope>
    <source>
        <strain evidence="8">Ellin6076</strain>
    </source>
</reference>
<keyword evidence="3" id="KW-0813">Transport</keyword>
<dbReference type="InParanoid" id="Q01V85"/>
<dbReference type="GO" id="GO:1990281">
    <property type="term" value="C:efflux pump complex"/>
    <property type="evidence" value="ECO:0007669"/>
    <property type="project" value="TreeGrafter"/>
</dbReference>
<evidence type="ECO:0000256" key="6">
    <source>
        <dbReference type="ARBA" id="ARBA00023136"/>
    </source>
</evidence>
<dbReference type="PANTHER" id="PTHR30026">
    <property type="entry name" value="OUTER MEMBRANE PROTEIN TOLC"/>
    <property type="match status" value="1"/>
</dbReference>
<dbReference type="eggNOG" id="COG1538">
    <property type="taxonomic scope" value="Bacteria"/>
</dbReference>
<dbReference type="SUPFAM" id="SSF56954">
    <property type="entry name" value="Outer membrane efflux proteins (OEP)"/>
    <property type="match status" value="1"/>
</dbReference>
<name>Q01V85_SOLUE</name>
<proteinExistence type="inferred from homology"/>
<dbReference type="Gene3D" id="1.20.1600.10">
    <property type="entry name" value="Outer membrane efflux proteins (OEP)"/>
    <property type="match status" value="1"/>
</dbReference>
<dbReference type="EMBL" id="CP000473">
    <property type="protein sequence ID" value="ABJ86430.1"/>
    <property type="molecule type" value="Genomic_DNA"/>
</dbReference>
<evidence type="ECO:0000256" key="1">
    <source>
        <dbReference type="ARBA" id="ARBA00004442"/>
    </source>
</evidence>
<organism evidence="8">
    <name type="scientific">Solibacter usitatus (strain Ellin6076)</name>
    <dbReference type="NCBI Taxonomy" id="234267"/>
    <lineage>
        <taxon>Bacteria</taxon>
        <taxon>Pseudomonadati</taxon>
        <taxon>Acidobacteriota</taxon>
        <taxon>Terriglobia</taxon>
        <taxon>Bryobacterales</taxon>
        <taxon>Solibacteraceae</taxon>
        <taxon>Candidatus Solibacter</taxon>
    </lineage>
</organism>
<dbReference type="KEGG" id="sus:Acid_5483"/>
<dbReference type="HOGENOM" id="CLU_012817_12_1_0"/>
<comment type="subcellular location">
    <subcellularLocation>
        <location evidence="1">Cell outer membrane</location>
    </subcellularLocation>
</comment>
<sequence length="472" mass="51703" precursor="true">MPRILPTLGLALALRCGAQTPPPVTGRPPSSLTQTKTPATGFGVMPMPPVGQMPMPVLGQAPPVTMTLTLKEAMDRARVNSQQLLSADIAARIAHEDRVQAKAALLPTATLLNGFDYTQPNGPDNSIVFVTNDGPRVYNQQINVHADVWSPAKRADYQMAIAAEAVARARVEIAGRGLIATVFQNFYGMAVAQRHLRNAQRSLQEAREFTDITRKMEAGGEVAHSDVVKAQITLDQRERDLQDAQLAADKARIGFAVFLFPDFRQDFNVADDLDTLAALPPFPEIETMARTNNPELRAAEATITQENYGIRSARAAYLPELSVDYFYGIQARQYALHDEFGQNNLGSAVFATLNVPLWNWGATRSKVKQAELRLQQAHIDLSFTQRQLLANLNAFYLEANVASSQLVSLKRSLDLAEESLKLTVLRYEAGEVSVLEVVDAQTTVAGARNAYDDGLVRYRAAIANIQTLTGAF</sequence>
<dbReference type="Pfam" id="PF02321">
    <property type="entry name" value="OEP"/>
    <property type="match status" value="2"/>
</dbReference>